<reference evidence="1" key="1">
    <citation type="submission" date="2020-05" db="EMBL/GenBank/DDBJ databases">
        <authorList>
            <person name="Chiriac C."/>
            <person name="Salcher M."/>
            <person name="Ghai R."/>
            <person name="Kavagutti S V."/>
        </authorList>
    </citation>
    <scope>NUCLEOTIDE SEQUENCE</scope>
</reference>
<sequence length="91" mass="9665">MAAGDWILDCRSAGYRALAPIPPEIPSAYLDVVSANGGKALNHFNKIHKGELIAALVRDSPNVPTPESIVEWASSRGLLLSMDHGTISLTV</sequence>
<evidence type="ECO:0000313" key="1">
    <source>
        <dbReference type="EMBL" id="CAB4855249.1"/>
    </source>
</evidence>
<accession>A0A6J7CGF2</accession>
<name>A0A6J7CGF2_9ZZZZ</name>
<dbReference type="EMBL" id="CAFBLF010000002">
    <property type="protein sequence ID" value="CAB4855249.1"/>
    <property type="molecule type" value="Genomic_DNA"/>
</dbReference>
<protein>
    <submittedName>
        <fullName evidence="1">Unannotated protein</fullName>
    </submittedName>
</protein>
<proteinExistence type="predicted"/>
<dbReference type="AlphaFoldDB" id="A0A6J7CGF2"/>
<organism evidence="1">
    <name type="scientific">freshwater metagenome</name>
    <dbReference type="NCBI Taxonomy" id="449393"/>
    <lineage>
        <taxon>unclassified sequences</taxon>
        <taxon>metagenomes</taxon>
        <taxon>ecological metagenomes</taxon>
    </lineage>
</organism>
<gene>
    <name evidence="1" type="ORF">UFOPK3339_00033</name>
</gene>